<dbReference type="OrthoDB" id="7282689at2"/>
<dbReference type="Proteomes" id="UP000268623">
    <property type="component" value="Unassembled WGS sequence"/>
</dbReference>
<feature type="coiled-coil region" evidence="1">
    <location>
        <begin position="13"/>
        <end position="40"/>
    </location>
</feature>
<comment type="caution">
    <text evidence="2">The sequence shown here is derived from an EMBL/GenBank/DDBJ whole genome shotgun (WGS) entry which is preliminary data.</text>
</comment>
<organism evidence="2 3">
    <name type="scientific">Methylocystis hirsuta</name>
    <dbReference type="NCBI Taxonomy" id="369798"/>
    <lineage>
        <taxon>Bacteria</taxon>
        <taxon>Pseudomonadati</taxon>
        <taxon>Pseudomonadota</taxon>
        <taxon>Alphaproteobacteria</taxon>
        <taxon>Hyphomicrobiales</taxon>
        <taxon>Methylocystaceae</taxon>
        <taxon>Methylocystis</taxon>
    </lineage>
</organism>
<protein>
    <submittedName>
        <fullName evidence="2">Uncharacterized protein</fullName>
    </submittedName>
</protein>
<dbReference type="Gene3D" id="1.20.5.340">
    <property type="match status" value="1"/>
</dbReference>
<keyword evidence="1" id="KW-0175">Coiled coil</keyword>
<proteinExistence type="predicted"/>
<evidence type="ECO:0000313" key="2">
    <source>
        <dbReference type="EMBL" id="RNJ50801.1"/>
    </source>
</evidence>
<gene>
    <name evidence="2" type="ORF">D1O30_15615</name>
</gene>
<dbReference type="AlphaFoldDB" id="A0A3M9XS06"/>
<dbReference type="EMBL" id="QWDD01000001">
    <property type="protein sequence ID" value="RNJ50801.1"/>
    <property type="molecule type" value="Genomic_DNA"/>
</dbReference>
<accession>A0A3M9XS06</accession>
<evidence type="ECO:0000256" key="1">
    <source>
        <dbReference type="SAM" id="Coils"/>
    </source>
</evidence>
<sequence length="67" mass="7829">MPTEPGNVVLIHLRRLGEQMDALREDNREIKTRLGILEQQGASLSSRFDRIECRLDRIEKRLDLVEV</sequence>
<keyword evidence="3" id="KW-1185">Reference proteome</keyword>
<name>A0A3M9XS06_9HYPH</name>
<evidence type="ECO:0000313" key="3">
    <source>
        <dbReference type="Proteomes" id="UP000268623"/>
    </source>
</evidence>
<reference evidence="2 3" key="1">
    <citation type="submission" date="2018-08" db="EMBL/GenBank/DDBJ databases">
        <title>Genome sequence of Methylocystis hirsuta CSC1, a methanotroph able to accumulate PHAs.</title>
        <authorList>
            <person name="Bordel S."/>
            <person name="Rodriguez E."/>
            <person name="Gancedo J."/>
            <person name="Munoz R."/>
        </authorList>
    </citation>
    <scope>NUCLEOTIDE SEQUENCE [LARGE SCALE GENOMIC DNA]</scope>
    <source>
        <strain evidence="2 3">CSC1</strain>
    </source>
</reference>
<dbReference type="RefSeq" id="WP_123176712.1">
    <property type="nucleotide sequence ID" value="NZ_QWDD01000001.1"/>
</dbReference>